<proteinExistence type="predicted"/>
<feature type="region of interest" description="Disordered" evidence="1">
    <location>
        <begin position="1"/>
        <end position="20"/>
    </location>
</feature>
<dbReference type="PANTHER" id="PTHR34133:SF8">
    <property type="entry name" value="OS07G0633000 PROTEIN"/>
    <property type="match status" value="1"/>
</dbReference>
<evidence type="ECO:0000313" key="2">
    <source>
        <dbReference type="EMBL" id="WZN64616.1"/>
    </source>
</evidence>
<dbReference type="Proteomes" id="UP001472866">
    <property type="component" value="Chromosome 10"/>
</dbReference>
<name>A0AAX4PF00_9CHLO</name>
<dbReference type="InterPro" id="IPR018971">
    <property type="entry name" value="DUF1997"/>
</dbReference>
<evidence type="ECO:0000313" key="3">
    <source>
        <dbReference type="Proteomes" id="UP001472866"/>
    </source>
</evidence>
<sequence>MWATRSQSRAGGCGVSGRGPTRFHVSSRPFATNSRRPCSRQIACEAFYSAKRDTEFTVVELNSSRPVVAYLEQVERIVQVTFPDESRRKRLEDGVWEVTLLQQDFFGVKFSPSARLRVWNDAGVLGIRVSDIDLSDLPDEIRVPATLKVEGRLGHSKKAASSKIAKLSGEVEISLDVDVPFPYSSFPLLRETVEAILGGVIGRLEGSLKSSLPRDYAEWTRAKPKELVTTAAD</sequence>
<reference evidence="2 3" key="1">
    <citation type="submission" date="2024-03" db="EMBL/GenBank/DDBJ databases">
        <title>Complete genome sequence of the green alga Chloropicon roscoffensis RCC1871.</title>
        <authorList>
            <person name="Lemieux C."/>
            <person name="Pombert J.-F."/>
            <person name="Otis C."/>
            <person name="Turmel M."/>
        </authorList>
    </citation>
    <scope>NUCLEOTIDE SEQUENCE [LARGE SCALE GENOMIC DNA]</scope>
    <source>
        <strain evidence="2 3">RCC1871</strain>
    </source>
</reference>
<protein>
    <submittedName>
        <fullName evidence="2">DUF1997 domain-containing protein</fullName>
    </submittedName>
</protein>
<dbReference type="EMBL" id="CP151510">
    <property type="protein sequence ID" value="WZN64616.1"/>
    <property type="molecule type" value="Genomic_DNA"/>
</dbReference>
<dbReference type="Pfam" id="PF09366">
    <property type="entry name" value="DUF1997"/>
    <property type="match status" value="1"/>
</dbReference>
<gene>
    <name evidence="2" type="ORF">HKI87_10g61730</name>
</gene>
<accession>A0AAX4PF00</accession>
<dbReference type="PANTHER" id="PTHR34133">
    <property type="entry name" value="OS07G0633000 PROTEIN"/>
    <property type="match status" value="1"/>
</dbReference>
<organism evidence="2 3">
    <name type="scientific">Chloropicon roscoffensis</name>
    <dbReference type="NCBI Taxonomy" id="1461544"/>
    <lineage>
        <taxon>Eukaryota</taxon>
        <taxon>Viridiplantae</taxon>
        <taxon>Chlorophyta</taxon>
        <taxon>Chloropicophyceae</taxon>
        <taxon>Chloropicales</taxon>
        <taxon>Chloropicaceae</taxon>
        <taxon>Chloropicon</taxon>
    </lineage>
</organism>
<dbReference type="AlphaFoldDB" id="A0AAX4PF00"/>
<evidence type="ECO:0000256" key="1">
    <source>
        <dbReference type="SAM" id="MobiDB-lite"/>
    </source>
</evidence>
<keyword evidence="3" id="KW-1185">Reference proteome</keyword>